<dbReference type="GO" id="GO:0005886">
    <property type="term" value="C:plasma membrane"/>
    <property type="evidence" value="ECO:0007669"/>
    <property type="project" value="UniProtKB-SubCell"/>
</dbReference>
<evidence type="ECO:0000256" key="8">
    <source>
        <dbReference type="RuleBase" id="RU363041"/>
    </source>
</evidence>
<dbReference type="STRING" id="910347.SAMN05421773_10173"/>
<dbReference type="InterPro" id="IPR052017">
    <property type="entry name" value="TSUP"/>
</dbReference>
<feature type="transmembrane region" description="Helical" evidence="8">
    <location>
        <begin position="94"/>
        <end position="112"/>
    </location>
</feature>
<dbReference type="InterPro" id="IPR002781">
    <property type="entry name" value="TM_pro_TauE-like"/>
</dbReference>
<protein>
    <recommendedName>
        <fullName evidence="8">Probable membrane transporter protein</fullName>
    </recommendedName>
</protein>
<dbReference type="PANTHER" id="PTHR30269">
    <property type="entry name" value="TRANSMEMBRANE PROTEIN YFCA"/>
    <property type="match status" value="1"/>
</dbReference>
<evidence type="ECO:0000256" key="3">
    <source>
        <dbReference type="ARBA" id="ARBA00022448"/>
    </source>
</evidence>
<evidence type="ECO:0000256" key="4">
    <source>
        <dbReference type="ARBA" id="ARBA00022475"/>
    </source>
</evidence>
<comment type="subcellular location">
    <subcellularLocation>
        <location evidence="1 8">Cell membrane</location>
        <topology evidence="1 8">Multi-pass membrane protein</topology>
    </subcellularLocation>
</comment>
<feature type="transmembrane region" description="Helical" evidence="8">
    <location>
        <begin position="226"/>
        <end position="244"/>
    </location>
</feature>
<dbReference type="PANTHER" id="PTHR30269:SF0">
    <property type="entry name" value="MEMBRANE TRANSPORTER PROTEIN YFCA-RELATED"/>
    <property type="match status" value="1"/>
</dbReference>
<feature type="transmembrane region" description="Helical" evidence="8">
    <location>
        <begin position="132"/>
        <end position="164"/>
    </location>
</feature>
<sequence>MLCLAAAMAGWVDAVVGGGGLLLLPALLIGLPELSPAHALGTNKAVAVAGTTVSAVTYARRSPVDVRLALRFGVLACGSAALGAAFASAVSKEILQPLIMVLLLAVAIFVVARPEFGTTGGDRVAGRRRRAVALLTAGAGIGFYDGLLGPGTGTFLVIALVSLLHMTMLTASATAKVVNVGTNLGALAVFAAAGTVLWSVAPLMALCNMAGGWAGAHMAIRRGSRFIRLVLLVVVTVLVARLAWDQWWS</sequence>
<evidence type="ECO:0000256" key="5">
    <source>
        <dbReference type="ARBA" id="ARBA00022692"/>
    </source>
</evidence>
<keyword evidence="3" id="KW-0813">Transport</keyword>
<keyword evidence="5 8" id="KW-0812">Transmembrane</keyword>
<evidence type="ECO:0000313" key="10">
    <source>
        <dbReference type="Proteomes" id="UP000199207"/>
    </source>
</evidence>
<feature type="transmembrane region" description="Helical" evidence="8">
    <location>
        <begin position="68"/>
        <end position="88"/>
    </location>
</feature>
<evidence type="ECO:0000256" key="2">
    <source>
        <dbReference type="ARBA" id="ARBA00009142"/>
    </source>
</evidence>
<accession>A0A1I1E7E2</accession>
<dbReference type="AlphaFoldDB" id="A0A1I1E7E2"/>
<comment type="similarity">
    <text evidence="2 8">Belongs to the 4-toluene sulfonate uptake permease (TSUP) (TC 2.A.102) family.</text>
</comment>
<keyword evidence="7 8" id="KW-0472">Membrane</keyword>
<reference evidence="9 10" key="1">
    <citation type="submission" date="2016-10" db="EMBL/GenBank/DDBJ databases">
        <authorList>
            <person name="de Groot N.N."/>
        </authorList>
    </citation>
    <scope>NUCLEOTIDE SEQUENCE [LARGE SCALE GENOMIC DNA]</scope>
    <source>
        <strain evidence="9 10">CGMCC 4.5739</strain>
    </source>
</reference>
<dbReference type="Pfam" id="PF01925">
    <property type="entry name" value="TauE"/>
    <property type="match status" value="1"/>
</dbReference>
<evidence type="ECO:0000256" key="6">
    <source>
        <dbReference type="ARBA" id="ARBA00022989"/>
    </source>
</evidence>
<evidence type="ECO:0000313" key="9">
    <source>
        <dbReference type="EMBL" id="SFB80873.1"/>
    </source>
</evidence>
<organism evidence="9 10">
    <name type="scientific">Streptomyces aidingensis</name>
    <dbReference type="NCBI Taxonomy" id="910347"/>
    <lineage>
        <taxon>Bacteria</taxon>
        <taxon>Bacillati</taxon>
        <taxon>Actinomycetota</taxon>
        <taxon>Actinomycetes</taxon>
        <taxon>Kitasatosporales</taxon>
        <taxon>Streptomycetaceae</taxon>
        <taxon>Streptomyces</taxon>
    </lineage>
</organism>
<evidence type="ECO:0000256" key="7">
    <source>
        <dbReference type="ARBA" id="ARBA00023136"/>
    </source>
</evidence>
<gene>
    <name evidence="9" type="ORF">SAMN05421773_10173</name>
</gene>
<keyword evidence="6 8" id="KW-1133">Transmembrane helix</keyword>
<dbReference type="Proteomes" id="UP000199207">
    <property type="component" value="Unassembled WGS sequence"/>
</dbReference>
<name>A0A1I1E7E2_9ACTN</name>
<keyword evidence="4 8" id="KW-1003">Cell membrane</keyword>
<dbReference type="EMBL" id="FOLM01000001">
    <property type="protein sequence ID" value="SFB80873.1"/>
    <property type="molecule type" value="Genomic_DNA"/>
</dbReference>
<feature type="transmembrane region" description="Helical" evidence="8">
    <location>
        <begin position="38"/>
        <end position="56"/>
    </location>
</feature>
<proteinExistence type="inferred from homology"/>
<evidence type="ECO:0000256" key="1">
    <source>
        <dbReference type="ARBA" id="ARBA00004651"/>
    </source>
</evidence>
<feature type="transmembrane region" description="Helical" evidence="8">
    <location>
        <begin position="184"/>
        <end position="206"/>
    </location>
</feature>
<keyword evidence="10" id="KW-1185">Reference proteome</keyword>